<dbReference type="STRING" id="1157962.A0A250X1Y0"/>
<feature type="compositionally biased region" description="Low complexity" evidence="1">
    <location>
        <begin position="227"/>
        <end position="239"/>
    </location>
</feature>
<dbReference type="AlphaFoldDB" id="A0A250X1Y0"/>
<feature type="region of interest" description="Disordered" evidence="1">
    <location>
        <begin position="663"/>
        <end position="696"/>
    </location>
</feature>
<comment type="caution">
    <text evidence="3">The sequence shown here is derived from an EMBL/GenBank/DDBJ whole genome shotgun (WGS) entry which is preliminary data.</text>
</comment>
<feature type="compositionally biased region" description="Basic residues" evidence="1">
    <location>
        <begin position="113"/>
        <end position="123"/>
    </location>
</feature>
<feature type="compositionally biased region" description="Polar residues" evidence="1">
    <location>
        <begin position="331"/>
        <end position="351"/>
    </location>
</feature>
<feature type="compositionally biased region" description="Low complexity" evidence="1">
    <location>
        <begin position="398"/>
        <end position="411"/>
    </location>
</feature>
<dbReference type="EMBL" id="BEGY01000021">
    <property type="protein sequence ID" value="GAX77056.1"/>
    <property type="molecule type" value="Genomic_DNA"/>
</dbReference>
<feature type="region of interest" description="Disordered" evidence="1">
    <location>
        <begin position="392"/>
        <end position="442"/>
    </location>
</feature>
<organism evidence="3 4">
    <name type="scientific">Chlamydomonas eustigma</name>
    <dbReference type="NCBI Taxonomy" id="1157962"/>
    <lineage>
        <taxon>Eukaryota</taxon>
        <taxon>Viridiplantae</taxon>
        <taxon>Chlorophyta</taxon>
        <taxon>core chlorophytes</taxon>
        <taxon>Chlorophyceae</taxon>
        <taxon>CS clade</taxon>
        <taxon>Chlamydomonadales</taxon>
        <taxon>Chlamydomonadaceae</taxon>
        <taxon>Chlamydomonas</taxon>
    </lineage>
</organism>
<feature type="compositionally biased region" description="Acidic residues" evidence="1">
    <location>
        <begin position="100"/>
        <end position="109"/>
    </location>
</feature>
<dbReference type="Gene3D" id="1.10.10.60">
    <property type="entry name" value="Homeodomain-like"/>
    <property type="match status" value="1"/>
</dbReference>
<keyword evidence="4" id="KW-1185">Reference proteome</keyword>
<name>A0A250X1Y0_9CHLO</name>
<feature type="compositionally biased region" description="Low complexity" evidence="1">
    <location>
        <begin position="532"/>
        <end position="559"/>
    </location>
</feature>
<evidence type="ECO:0000256" key="1">
    <source>
        <dbReference type="SAM" id="MobiDB-lite"/>
    </source>
</evidence>
<protein>
    <recommendedName>
        <fullName evidence="2">HTH myb-type domain-containing protein</fullName>
    </recommendedName>
</protein>
<feature type="compositionally biased region" description="Low complexity" evidence="1">
    <location>
        <begin position="425"/>
        <end position="442"/>
    </location>
</feature>
<feature type="compositionally biased region" description="Polar residues" evidence="1">
    <location>
        <begin position="169"/>
        <end position="192"/>
    </location>
</feature>
<evidence type="ECO:0000313" key="3">
    <source>
        <dbReference type="EMBL" id="GAX77056.1"/>
    </source>
</evidence>
<feature type="compositionally biased region" description="Basic residues" evidence="1">
    <location>
        <begin position="687"/>
        <end position="696"/>
    </location>
</feature>
<feature type="region of interest" description="Disordered" evidence="1">
    <location>
        <begin position="156"/>
        <end position="239"/>
    </location>
</feature>
<feature type="domain" description="HTH myb-type" evidence="2">
    <location>
        <begin position="1"/>
        <end position="34"/>
    </location>
</feature>
<feature type="region of interest" description="Disordered" evidence="1">
    <location>
        <begin position="303"/>
        <end position="351"/>
    </location>
</feature>
<dbReference type="CDD" id="cd00167">
    <property type="entry name" value="SANT"/>
    <property type="match status" value="1"/>
</dbReference>
<gene>
    <name evidence="3" type="ORF">CEUSTIGMA_g4502.t1</name>
</gene>
<dbReference type="PROSITE" id="PS51294">
    <property type="entry name" value="HTH_MYB"/>
    <property type="match status" value="1"/>
</dbReference>
<evidence type="ECO:0000313" key="4">
    <source>
        <dbReference type="Proteomes" id="UP000232323"/>
    </source>
</evidence>
<dbReference type="InterPro" id="IPR001005">
    <property type="entry name" value="SANT/Myb"/>
</dbReference>
<dbReference type="Proteomes" id="UP000232323">
    <property type="component" value="Unassembled WGS sequence"/>
</dbReference>
<sequence length="696" mass="71695">MGRCRNHPAIAKLLPGRTDNAVKNHWNATLKRKCQSGSVRNRFFREGLGLQSLLSMIDEMVPADVLASYRANGGGNGGMGGGEDEERSGDDERSGGGGGEDMDGEEEDEMRMRSKFRPSKRMRSNQGMPTNSYGSMDHDGQGHHLQLASSLSLDHYHQSTLPLPPPSNHYISSSQSYPPITRHQQPSYTTAAGPNGGGGCDFRPGSSGAGRVPASNSFSGPVQQNQSAWGADSGSGAAEQWGSMAGGALVAAAAAACAGGGGGRVGGGGSGYEMLQNNIGSPQGSIRHGTIDLFPAPGTAVAPTGQQWLHPHHHNDDHHRVSGMMPPPSASQPSVVHTAQPSSKSRLDPTTASERLAQLNTLPEGLRSCLVELSRVVCFLSQHFSAGGSSPIGKHGSYSHAGAASSPAAAARQHRAPVHPPPPAFNHSPAHTLHQMQQQQQQQQVVGYVSGSFPSQAVAVTPLSGQLSPTVTLTANQLLSLLQPNQSMNESNLLGSLNAGGSTGAASQVQHPAGAVHQAAATGLMNSMRVTAMATGPPSSPSAAATGGGAQQQQQQQAGSEPHLHQLLGGPNGLSPRQLSNLMMLNPQGVQGVLSQIGAVQQQQAEYGQQYNDAAMRLQQEVLQYGGFSGPGVAETLHRGLSMELQHLLKGIMGGAGGHLAAGGGGGGGGHPAAGGGGGGGRQQPAIHHHQHPQHT</sequence>
<reference evidence="3 4" key="1">
    <citation type="submission" date="2017-08" db="EMBL/GenBank/DDBJ databases">
        <title>Acidophilic green algal genome provides insights into adaptation to an acidic environment.</title>
        <authorList>
            <person name="Hirooka S."/>
            <person name="Hirose Y."/>
            <person name="Kanesaki Y."/>
            <person name="Higuchi S."/>
            <person name="Fujiwara T."/>
            <person name="Onuma R."/>
            <person name="Era A."/>
            <person name="Ohbayashi R."/>
            <person name="Uzuka A."/>
            <person name="Nozaki H."/>
            <person name="Yoshikawa H."/>
            <person name="Miyagishima S.Y."/>
        </authorList>
    </citation>
    <scope>NUCLEOTIDE SEQUENCE [LARGE SCALE GENOMIC DNA]</scope>
    <source>
        <strain evidence="3 4">NIES-2499</strain>
    </source>
</reference>
<feature type="compositionally biased region" description="Polar residues" evidence="1">
    <location>
        <begin position="124"/>
        <end position="134"/>
    </location>
</feature>
<feature type="region of interest" description="Disordered" evidence="1">
    <location>
        <begin position="75"/>
        <end position="142"/>
    </location>
</feature>
<evidence type="ECO:0000259" key="2">
    <source>
        <dbReference type="PROSITE" id="PS51294"/>
    </source>
</evidence>
<feature type="region of interest" description="Disordered" evidence="1">
    <location>
        <begin position="532"/>
        <end position="579"/>
    </location>
</feature>
<proteinExistence type="predicted"/>
<feature type="compositionally biased region" description="Polar residues" evidence="1">
    <location>
        <begin position="214"/>
        <end position="226"/>
    </location>
</feature>
<dbReference type="InterPro" id="IPR017930">
    <property type="entry name" value="Myb_dom"/>
</dbReference>
<accession>A0A250X1Y0</accession>
<feature type="compositionally biased region" description="Gly residues" evidence="1">
    <location>
        <begin position="663"/>
        <end position="682"/>
    </location>
</feature>